<evidence type="ECO:0000313" key="2">
    <source>
        <dbReference type="Proteomes" id="UP000032025"/>
    </source>
</evidence>
<evidence type="ECO:0000313" key="1">
    <source>
        <dbReference type="EMBL" id="GAN14131.1"/>
    </source>
</evidence>
<comment type="caution">
    <text evidence="1">The sequence shown here is derived from an EMBL/GenBank/DDBJ whole genome shotgun (WGS) entry which is preliminary data.</text>
</comment>
<dbReference type="Proteomes" id="UP000032025">
    <property type="component" value="Unassembled WGS sequence"/>
</dbReference>
<dbReference type="RefSeq" id="WP_042468962.1">
    <property type="nucleotide sequence ID" value="NZ_BBJS01000030.1"/>
</dbReference>
<proteinExistence type="predicted"/>
<protein>
    <submittedName>
        <fullName evidence="1">DNA, contig: SP630</fullName>
    </submittedName>
</protein>
<name>A0A0C9MTU9_SPHPI</name>
<sequence length="90" mass="9161">MDNTIRMVPMRGFTAAIAQERAAPHAGQVGAIAVGFDGVGDDAIVSLSLRHGDGTMLVASLSMAGLDRLLGMVADMMTSGDASAVRGTVQ</sequence>
<dbReference type="GeneID" id="78528705"/>
<keyword evidence="2" id="KW-1185">Reference proteome</keyword>
<organism evidence="1 2">
    <name type="scientific">Sphingomonas paucimobilis NBRC 13935</name>
    <dbReference type="NCBI Taxonomy" id="1219050"/>
    <lineage>
        <taxon>Bacteria</taxon>
        <taxon>Pseudomonadati</taxon>
        <taxon>Pseudomonadota</taxon>
        <taxon>Alphaproteobacteria</taxon>
        <taxon>Sphingomonadales</taxon>
        <taxon>Sphingomonadaceae</taxon>
        <taxon>Sphingomonas</taxon>
    </lineage>
</organism>
<dbReference type="EMBL" id="BBJS01000030">
    <property type="protein sequence ID" value="GAN14131.1"/>
    <property type="molecule type" value="Genomic_DNA"/>
</dbReference>
<reference evidence="1 2" key="1">
    <citation type="submission" date="2014-08" db="EMBL/GenBank/DDBJ databases">
        <title>Whole genome shotgun sequence of Sphingomonas paucimobilis NBRC 13935.</title>
        <authorList>
            <person name="Hosoyama A."/>
            <person name="Hashimoto M."/>
            <person name="Hosoyama Y."/>
            <person name="Noguchi M."/>
            <person name="Uohara A."/>
            <person name="Ohji S."/>
            <person name="Katano-Makiyama Y."/>
            <person name="Ichikawa N."/>
            <person name="Kimura A."/>
            <person name="Yamazoe A."/>
            <person name="Fujita N."/>
        </authorList>
    </citation>
    <scope>NUCLEOTIDE SEQUENCE [LARGE SCALE GENOMIC DNA]</scope>
    <source>
        <strain evidence="1 2">NBRC 13935</strain>
    </source>
</reference>
<accession>A0A0C9MTU9</accession>
<dbReference type="AlphaFoldDB" id="A0A0C9MTU9"/>
<gene>
    <name evidence="1" type="ORF">SP6_30_02720</name>
</gene>